<evidence type="ECO:0000313" key="3">
    <source>
        <dbReference type="Proteomes" id="UP000663832"/>
    </source>
</evidence>
<gene>
    <name evidence="2" type="ORF">BJG266_LOCUS36925</name>
    <name evidence="1" type="ORF">QVE165_LOCUS12066</name>
</gene>
<sequence length="83" mass="9828">MKSINPHQIFSLNLSSEFYIDKFLSSFNIDSSFDRLQSIYLENIQPNTLLILLKNCIHLLRLMPFDQLIDLCQIYFLIFTLPN</sequence>
<dbReference type="Proteomes" id="UP000663832">
    <property type="component" value="Unassembled WGS sequence"/>
</dbReference>
<protein>
    <submittedName>
        <fullName evidence="1">Uncharacterized protein</fullName>
    </submittedName>
</protein>
<accession>A0A814D059</accession>
<dbReference type="EMBL" id="CAJNOM010000059">
    <property type="protein sequence ID" value="CAF0948368.1"/>
    <property type="molecule type" value="Genomic_DNA"/>
</dbReference>
<dbReference type="AlphaFoldDB" id="A0A814D059"/>
<reference evidence="1" key="1">
    <citation type="submission" date="2021-02" db="EMBL/GenBank/DDBJ databases">
        <authorList>
            <person name="Nowell W R."/>
        </authorList>
    </citation>
    <scope>NUCLEOTIDE SEQUENCE</scope>
</reference>
<evidence type="ECO:0000313" key="1">
    <source>
        <dbReference type="EMBL" id="CAF0948368.1"/>
    </source>
</evidence>
<dbReference type="EMBL" id="CAJNOI010001149">
    <property type="protein sequence ID" value="CAF1387541.1"/>
    <property type="molecule type" value="Genomic_DNA"/>
</dbReference>
<name>A0A814D059_9BILA</name>
<organism evidence="1 3">
    <name type="scientific">Adineta steineri</name>
    <dbReference type="NCBI Taxonomy" id="433720"/>
    <lineage>
        <taxon>Eukaryota</taxon>
        <taxon>Metazoa</taxon>
        <taxon>Spiralia</taxon>
        <taxon>Gnathifera</taxon>
        <taxon>Rotifera</taxon>
        <taxon>Eurotatoria</taxon>
        <taxon>Bdelloidea</taxon>
        <taxon>Adinetida</taxon>
        <taxon>Adinetidae</taxon>
        <taxon>Adineta</taxon>
    </lineage>
</organism>
<evidence type="ECO:0000313" key="2">
    <source>
        <dbReference type="EMBL" id="CAF1387541.1"/>
    </source>
</evidence>
<keyword evidence="3" id="KW-1185">Reference proteome</keyword>
<comment type="caution">
    <text evidence="1">The sequence shown here is derived from an EMBL/GenBank/DDBJ whole genome shotgun (WGS) entry which is preliminary data.</text>
</comment>
<proteinExistence type="predicted"/>
<dbReference type="Proteomes" id="UP000663877">
    <property type="component" value="Unassembled WGS sequence"/>
</dbReference>